<dbReference type="SUPFAM" id="SSF47819">
    <property type="entry name" value="HRDC-like"/>
    <property type="match status" value="2"/>
</dbReference>
<dbReference type="GO" id="GO:0008408">
    <property type="term" value="F:3'-5' exonuclease activity"/>
    <property type="evidence" value="ECO:0007669"/>
    <property type="project" value="InterPro"/>
</dbReference>
<dbReference type="SMART" id="SM00341">
    <property type="entry name" value="HRDC"/>
    <property type="match status" value="1"/>
</dbReference>
<dbReference type="SUPFAM" id="SSF53098">
    <property type="entry name" value="Ribonuclease H-like"/>
    <property type="match status" value="1"/>
</dbReference>
<dbReference type="InterPro" id="IPR002562">
    <property type="entry name" value="3'-5'_exonuclease_dom"/>
</dbReference>
<keyword evidence="2 6" id="KW-0819">tRNA processing</keyword>
<dbReference type="SMART" id="SM00474">
    <property type="entry name" value="35EXOc"/>
    <property type="match status" value="1"/>
</dbReference>
<dbReference type="InterPro" id="IPR036397">
    <property type="entry name" value="RNaseH_sf"/>
</dbReference>
<keyword evidence="4 6" id="KW-0378">Hydrolase</keyword>
<keyword evidence="10" id="KW-1185">Reference proteome</keyword>
<dbReference type="NCBIfam" id="TIGR01388">
    <property type="entry name" value="rnd"/>
    <property type="match status" value="1"/>
</dbReference>
<dbReference type="PANTHER" id="PTHR47649:SF1">
    <property type="entry name" value="RIBONUCLEASE D"/>
    <property type="match status" value="1"/>
</dbReference>
<dbReference type="CDD" id="cd06142">
    <property type="entry name" value="RNaseD_exo"/>
    <property type="match status" value="1"/>
</dbReference>
<organism evidence="9 10">
    <name type="scientific">Oceanibacterium hippocampi</name>
    <dbReference type="NCBI Taxonomy" id="745714"/>
    <lineage>
        <taxon>Bacteria</taxon>
        <taxon>Pseudomonadati</taxon>
        <taxon>Pseudomonadota</taxon>
        <taxon>Alphaproteobacteria</taxon>
        <taxon>Sneathiellales</taxon>
        <taxon>Sneathiellaceae</taxon>
        <taxon>Oceanibacterium</taxon>
    </lineage>
</organism>
<dbReference type="InterPro" id="IPR002121">
    <property type="entry name" value="HRDC_dom"/>
</dbReference>
<dbReference type="Pfam" id="PF00570">
    <property type="entry name" value="HRDC"/>
    <property type="match status" value="1"/>
</dbReference>
<dbReference type="PANTHER" id="PTHR47649">
    <property type="entry name" value="RIBONUCLEASE D"/>
    <property type="match status" value="1"/>
</dbReference>
<dbReference type="GO" id="GO:0003676">
    <property type="term" value="F:nucleic acid binding"/>
    <property type="evidence" value="ECO:0007669"/>
    <property type="project" value="InterPro"/>
</dbReference>
<dbReference type="GO" id="GO:0005737">
    <property type="term" value="C:cytoplasm"/>
    <property type="evidence" value="ECO:0007669"/>
    <property type="project" value="UniProtKB-SubCell"/>
</dbReference>
<dbReference type="InParanoid" id="A0A1Y5SV61"/>
<feature type="domain" description="HRDC" evidence="8">
    <location>
        <begin position="208"/>
        <end position="289"/>
    </location>
</feature>
<reference evidence="9 10" key="1">
    <citation type="submission" date="2017-03" db="EMBL/GenBank/DDBJ databases">
        <authorList>
            <person name="Afonso C.L."/>
            <person name="Miller P.J."/>
            <person name="Scott M.A."/>
            <person name="Spackman E."/>
            <person name="Goraichik I."/>
            <person name="Dimitrov K.M."/>
            <person name="Suarez D.L."/>
            <person name="Swayne D.E."/>
        </authorList>
    </citation>
    <scope>NUCLEOTIDE SEQUENCE [LARGE SCALE GENOMIC DNA]</scope>
    <source>
        <strain evidence="9 10">CECT 7691</strain>
    </source>
</reference>
<dbReference type="PROSITE" id="PS50967">
    <property type="entry name" value="HRDC"/>
    <property type="match status" value="1"/>
</dbReference>
<proteinExistence type="inferred from homology"/>
<dbReference type="GO" id="GO:0000166">
    <property type="term" value="F:nucleotide binding"/>
    <property type="evidence" value="ECO:0007669"/>
    <property type="project" value="InterPro"/>
</dbReference>
<sequence>MKVITDTAALEAACEPLHAAEYVTVDTEFMRENSYWPHLCLIQLAGPDDAMIIDPLAEGISLDPLLRLLADEAVLKVFHAARQDVEIFYHLSGRVPKPIFDTQIAAMVCGFGDSAAYDTLVRKLARAEVDKSSRFTDWARRPLAKRQLEYALSDVTHLRVIYEKLKRRLDESGRTPWLAEEMAVLCDPKTYAMEPDRAWQRLKTRNNKPRFLAILQELAAWRELQAQAKDIPRNRILRDESLLEIAAHPPSDQKELSAARGVSRGLAEGRSGQEMLAAIARGKERPESECPSSAPKLPPAKGIGPLMELLKVLLKYRSEEADVAQKLIANTADLERIAAEDEPDVAAMRGWRREIFGNDALALKAGRVALAAGRRQVKLVRLSGD</sequence>
<dbReference type="OrthoDB" id="9800549at2"/>
<dbReference type="EMBL" id="FWFR01000001">
    <property type="protein sequence ID" value="SLN48790.1"/>
    <property type="molecule type" value="Genomic_DNA"/>
</dbReference>
<evidence type="ECO:0000256" key="5">
    <source>
        <dbReference type="ARBA" id="ARBA00022839"/>
    </source>
</evidence>
<keyword evidence="1 6" id="KW-0963">Cytoplasm</keyword>
<protein>
    <recommendedName>
        <fullName evidence="6">Ribonuclease D</fullName>
        <shortName evidence="6">RNase D</shortName>
        <ecNumber evidence="6">3.1.13.5</ecNumber>
    </recommendedName>
</protein>
<dbReference type="FunCoup" id="A0A1Y5SV61">
    <property type="interactions" value="18"/>
</dbReference>
<dbReference type="Pfam" id="PF01612">
    <property type="entry name" value="DNA_pol_A_exo1"/>
    <property type="match status" value="1"/>
</dbReference>
<evidence type="ECO:0000256" key="6">
    <source>
        <dbReference type="HAMAP-Rule" id="MF_01899"/>
    </source>
</evidence>
<feature type="region of interest" description="Disordered" evidence="7">
    <location>
        <begin position="249"/>
        <end position="268"/>
    </location>
</feature>
<dbReference type="Proteomes" id="UP000193200">
    <property type="component" value="Unassembled WGS sequence"/>
</dbReference>
<evidence type="ECO:0000256" key="7">
    <source>
        <dbReference type="SAM" id="MobiDB-lite"/>
    </source>
</evidence>
<comment type="cofactor">
    <cofactor evidence="6">
        <name>a divalent metal cation</name>
        <dbReference type="ChEBI" id="CHEBI:60240"/>
    </cofactor>
</comment>
<comment type="catalytic activity">
    <reaction evidence="6">
        <text>Exonucleolytic cleavage that removes extra residues from the 3'-terminus of tRNA to produce 5'-mononucleotides.</text>
        <dbReference type="EC" id="3.1.13.5"/>
    </reaction>
</comment>
<dbReference type="InterPro" id="IPR012337">
    <property type="entry name" value="RNaseH-like_sf"/>
</dbReference>
<evidence type="ECO:0000256" key="1">
    <source>
        <dbReference type="ARBA" id="ARBA00022490"/>
    </source>
</evidence>
<dbReference type="InterPro" id="IPR010997">
    <property type="entry name" value="HRDC-like_sf"/>
</dbReference>
<comment type="function">
    <text evidence="6">Exonuclease involved in the 3' processing of various precursor tRNAs. Initiates hydrolysis at the 3'-terminus of an RNA molecule and releases 5'-mononucleotides.</text>
</comment>
<dbReference type="EC" id="3.1.13.5" evidence="6"/>
<keyword evidence="5 6" id="KW-0269">Exonuclease</keyword>
<dbReference type="Gene3D" id="3.30.420.10">
    <property type="entry name" value="Ribonuclease H-like superfamily/Ribonuclease H"/>
    <property type="match status" value="1"/>
</dbReference>
<evidence type="ECO:0000313" key="10">
    <source>
        <dbReference type="Proteomes" id="UP000193200"/>
    </source>
</evidence>
<dbReference type="HAMAP" id="MF_01899">
    <property type="entry name" value="RNase_D"/>
    <property type="match status" value="1"/>
</dbReference>
<dbReference type="InterPro" id="IPR044876">
    <property type="entry name" value="HRDC_dom_sf"/>
</dbReference>
<comment type="similarity">
    <text evidence="6">Belongs to the RNase D family.</text>
</comment>
<keyword evidence="3 6" id="KW-0540">Nuclease</keyword>
<evidence type="ECO:0000256" key="2">
    <source>
        <dbReference type="ARBA" id="ARBA00022694"/>
    </source>
</evidence>
<dbReference type="InterPro" id="IPR051086">
    <property type="entry name" value="RNase_D-like"/>
</dbReference>
<dbReference type="GO" id="GO:0042780">
    <property type="term" value="P:tRNA 3'-end processing"/>
    <property type="evidence" value="ECO:0007669"/>
    <property type="project" value="UniProtKB-UniRule"/>
</dbReference>
<dbReference type="AlphaFoldDB" id="A0A1Y5SV61"/>
<evidence type="ECO:0000313" key="9">
    <source>
        <dbReference type="EMBL" id="SLN48790.1"/>
    </source>
</evidence>
<dbReference type="RefSeq" id="WP_085883316.1">
    <property type="nucleotide sequence ID" value="NZ_FWFR01000001.1"/>
</dbReference>
<evidence type="ECO:0000256" key="3">
    <source>
        <dbReference type="ARBA" id="ARBA00022722"/>
    </source>
</evidence>
<evidence type="ECO:0000256" key="4">
    <source>
        <dbReference type="ARBA" id="ARBA00022801"/>
    </source>
</evidence>
<dbReference type="GO" id="GO:0033890">
    <property type="term" value="F:ribonuclease D activity"/>
    <property type="evidence" value="ECO:0007669"/>
    <property type="project" value="UniProtKB-UniRule"/>
</dbReference>
<evidence type="ECO:0000259" key="8">
    <source>
        <dbReference type="PROSITE" id="PS50967"/>
    </source>
</evidence>
<name>A0A1Y5SV61_9PROT</name>
<comment type="subcellular location">
    <subcellularLocation>
        <location evidence="6">Cytoplasm</location>
    </subcellularLocation>
</comment>
<dbReference type="InterPro" id="IPR006292">
    <property type="entry name" value="RNase_D"/>
</dbReference>
<dbReference type="Gene3D" id="1.10.150.80">
    <property type="entry name" value="HRDC domain"/>
    <property type="match status" value="1"/>
</dbReference>
<gene>
    <name evidence="9" type="primary">rnd_2</name>
    <name evidence="6" type="synonym">rnd</name>
    <name evidence="9" type="ORF">OCH7691_02117</name>
</gene>
<accession>A0A1Y5SV61</accession>